<dbReference type="Proteomes" id="UP000655044">
    <property type="component" value="Unassembled WGS sequence"/>
</dbReference>
<keyword evidence="3" id="KW-1185">Reference proteome</keyword>
<evidence type="ECO:0000313" key="3">
    <source>
        <dbReference type="Proteomes" id="UP000655044"/>
    </source>
</evidence>
<organism evidence="2 3">
    <name type="scientific">Planobispora rosea</name>
    <dbReference type="NCBI Taxonomy" id="35762"/>
    <lineage>
        <taxon>Bacteria</taxon>
        <taxon>Bacillati</taxon>
        <taxon>Actinomycetota</taxon>
        <taxon>Actinomycetes</taxon>
        <taxon>Streptosporangiales</taxon>
        <taxon>Streptosporangiaceae</taxon>
        <taxon>Planobispora</taxon>
    </lineage>
</organism>
<proteinExistence type="predicted"/>
<accession>A0A8J3SA31</accession>
<feature type="region of interest" description="Disordered" evidence="1">
    <location>
        <begin position="15"/>
        <end position="43"/>
    </location>
</feature>
<dbReference type="EMBL" id="BOOI01000069">
    <property type="protein sequence ID" value="GIH87879.1"/>
    <property type="molecule type" value="Genomic_DNA"/>
</dbReference>
<gene>
    <name evidence="2" type="ORF">Pro02_62870</name>
</gene>
<evidence type="ECO:0000313" key="2">
    <source>
        <dbReference type="EMBL" id="GIH87879.1"/>
    </source>
</evidence>
<evidence type="ECO:0000256" key="1">
    <source>
        <dbReference type="SAM" id="MobiDB-lite"/>
    </source>
</evidence>
<dbReference type="AlphaFoldDB" id="A0A8J3SA31"/>
<comment type="caution">
    <text evidence="2">The sequence shown here is derived from an EMBL/GenBank/DDBJ whole genome shotgun (WGS) entry which is preliminary data.</text>
</comment>
<reference evidence="2" key="1">
    <citation type="submission" date="2021-01" db="EMBL/GenBank/DDBJ databases">
        <title>Whole genome shotgun sequence of Planobispora rosea NBRC 15558.</title>
        <authorList>
            <person name="Komaki H."/>
            <person name="Tamura T."/>
        </authorList>
    </citation>
    <scope>NUCLEOTIDE SEQUENCE</scope>
    <source>
        <strain evidence="2">NBRC 15558</strain>
    </source>
</reference>
<name>A0A8J3SA31_PLARO</name>
<protein>
    <submittedName>
        <fullName evidence="2">Uncharacterized protein</fullName>
    </submittedName>
</protein>
<sequence>MPGIPGFWVALPRKFTTEKSGKTGTRRTGGNRSPDPHPATLGGPLAALTLRRRRLDLEPGANKIASSKSLVLIQNLAHPSKMTSRHLLNDLAAIRYPEPFFPEDDETPPAERDTARIDAEEARAAFLAELTTAEESSGPGFDPLLSTLEELVAIKKDADEKIRLLLAYGRIYVTPRPHTLDALGQAAGLTPSGVSRAFGAEEILEVGDRTGLRPAAADVSDHHPELFPEGNASQTRCTWGGSRTNPCTDEAKYIVTDKSGTRWACCDSHLPGYLRSRPRT</sequence>